<sequence length="36" mass="4143">MTMLDIFEIIFITTVVIIGFGGIVFVVTKEKNNYYI</sequence>
<dbReference type="Proteomes" id="UP000410873">
    <property type="component" value="Unassembled WGS sequence"/>
</dbReference>
<evidence type="ECO:0000313" key="2">
    <source>
        <dbReference type="Proteomes" id="UP000410873"/>
    </source>
</evidence>
<dbReference type="AlphaFoldDB" id="A0A694IN22"/>
<evidence type="ECO:0000313" key="1">
    <source>
        <dbReference type="EMBL" id="EAK3959831.1"/>
    </source>
</evidence>
<proteinExistence type="predicted"/>
<dbReference type="EMBL" id="AACFWJ010000010">
    <property type="protein sequence ID" value="EAK3959831.1"/>
    <property type="molecule type" value="Genomic_DNA"/>
</dbReference>
<accession>A0A694IN22</accession>
<protein>
    <recommendedName>
        <fullName evidence="3">Small hydrophobic protein</fullName>
    </recommendedName>
</protein>
<name>A0A694IN22_CAMJU</name>
<reference evidence="1 2" key="1">
    <citation type="submission" date="2018-05" db="EMBL/GenBank/DDBJ databases">
        <authorList>
            <consortium name="PulseNet: The National Subtyping Network for Foodborne Disease Surveillance"/>
            <person name="Tarr C.L."/>
            <person name="Trees E."/>
            <person name="Katz L.S."/>
            <person name="Carleton-Romer H.A."/>
            <person name="Stroika S."/>
            <person name="Kucerova Z."/>
            <person name="Roache K.F."/>
            <person name="Sabol A.L."/>
            <person name="Besser J."/>
            <person name="Gerner-Smidt P."/>
        </authorList>
    </citation>
    <scope>NUCLEOTIDE SEQUENCE [LARGE SCALE GENOMIC DNA]</scope>
    <source>
        <strain evidence="1 2">PNUSAC003589</strain>
    </source>
</reference>
<gene>
    <name evidence="1" type="ORF">C1418_08420</name>
</gene>
<comment type="caution">
    <text evidence="1">The sequence shown here is derived from an EMBL/GenBank/DDBJ whole genome shotgun (WGS) entry which is preliminary data.</text>
</comment>
<evidence type="ECO:0008006" key="3">
    <source>
        <dbReference type="Google" id="ProtNLM"/>
    </source>
</evidence>
<organism evidence="1 2">
    <name type="scientific">Campylobacter jejuni</name>
    <dbReference type="NCBI Taxonomy" id="197"/>
    <lineage>
        <taxon>Bacteria</taxon>
        <taxon>Pseudomonadati</taxon>
        <taxon>Campylobacterota</taxon>
        <taxon>Epsilonproteobacteria</taxon>
        <taxon>Campylobacterales</taxon>
        <taxon>Campylobacteraceae</taxon>
        <taxon>Campylobacter</taxon>
    </lineage>
</organism>